<sequence length="239" mass="23362">MPSRLGRVRAFRVEAGAIPNLPAATGLRPISPSVGSHPVIASLSVPPGYSVLVSASNSPAVPDPPSGTTPSLVILPSAPTTATSTVPTPADGRAPDVSPATAVDDIGTLVVSQPEPTPRGAHLAHDPPSSAETPSSGNDEQVIRAPSVRNASTGSSPAEPVAAGTVTLVSPSAAPGVSSASAHDIPIRSVTESSADAAASATTISAPYPPAAPSKFGTASASLSEAAEDVEVATASPVE</sequence>
<dbReference type="Proteomes" id="UP000077266">
    <property type="component" value="Unassembled WGS sequence"/>
</dbReference>
<feature type="region of interest" description="Disordered" evidence="1">
    <location>
        <begin position="79"/>
        <end position="160"/>
    </location>
</feature>
<feature type="compositionally biased region" description="Low complexity" evidence="1">
    <location>
        <begin position="191"/>
        <end position="206"/>
    </location>
</feature>
<accession>A0A166AUL0</accession>
<evidence type="ECO:0000313" key="2">
    <source>
        <dbReference type="EMBL" id="KZV95329.1"/>
    </source>
</evidence>
<organism evidence="2 3">
    <name type="scientific">Exidia glandulosa HHB12029</name>
    <dbReference type="NCBI Taxonomy" id="1314781"/>
    <lineage>
        <taxon>Eukaryota</taxon>
        <taxon>Fungi</taxon>
        <taxon>Dikarya</taxon>
        <taxon>Basidiomycota</taxon>
        <taxon>Agaricomycotina</taxon>
        <taxon>Agaricomycetes</taxon>
        <taxon>Auriculariales</taxon>
        <taxon>Exidiaceae</taxon>
        <taxon>Exidia</taxon>
    </lineage>
</organism>
<evidence type="ECO:0000256" key="1">
    <source>
        <dbReference type="SAM" id="MobiDB-lite"/>
    </source>
</evidence>
<feature type="region of interest" description="Disordered" evidence="1">
    <location>
        <begin position="191"/>
        <end position="239"/>
    </location>
</feature>
<keyword evidence="3" id="KW-1185">Reference proteome</keyword>
<dbReference type="EMBL" id="KV425959">
    <property type="protein sequence ID" value="KZV95329.1"/>
    <property type="molecule type" value="Genomic_DNA"/>
</dbReference>
<evidence type="ECO:0000313" key="3">
    <source>
        <dbReference type="Proteomes" id="UP000077266"/>
    </source>
</evidence>
<proteinExistence type="predicted"/>
<feature type="compositionally biased region" description="Polar residues" evidence="1">
    <location>
        <begin position="130"/>
        <end position="139"/>
    </location>
</feature>
<gene>
    <name evidence="2" type="ORF">EXIGLDRAFT_478440</name>
</gene>
<name>A0A166AUL0_EXIGL</name>
<feature type="compositionally biased region" description="Low complexity" evidence="1">
    <location>
        <begin position="79"/>
        <end position="90"/>
    </location>
</feature>
<dbReference type="AlphaFoldDB" id="A0A166AUL0"/>
<protein>
    <submittedName>
        <fullName evidence="2">Uncharacterized protein</fullName>
    </submittedName>
</protein>
<dbReference type="InParanoid" id="A0A166AUL0"/>
<reference evidence="2 3" key="1">
    <citation type="journal article" date="2016" name="Mol. Biol. Evol.">
        <title>Comparative Genomics of Early-Diverging Mushroom-Forming Fungi Provides Insights into the Origins of Lignocellulose Decay Capabilities.</title>
        <authorList>
            <person name="Nagy L.G."/>
            <person name="Riley R."/>
            <person name="Tritt A."/>
            <person name="Adam C."/>
            <person name="Daum C."/>
            <person name="Floudas D."/>
            <person name="Sun H."/>
            <person name="Yadav J.S."/>
            <person name="Pangilinan J."/>
            <person name="Larsson K.H."/>
            <person name="Matsuura K."/>
            <person name="Barry K."/>
            <person name="Labutti K."/>
            <person name="Kuo R."/>
            <person name="Ohm R.A."/>
            <person name="Bhattacharya S.S."/>
            <person name="Shirouzu T."/>
            <person name="Yoshinaga Y."/>
            <person name="Martin F.M."/>
            <person name="Grigoriev I.V."/>
            <person name="Hibbett D.S."/>
        </authorList>
    </citation>
    <scope>NUCLEOTIDE SEQUENCE [LARGE SCALE GENOMIC DNA]</scope>
    <source>
        <strain evidence="2 3">HHB12029</strain>
    </source>
</reference>